<evidence type="ECO:0000259" key="6">
    <source>
        <dbReference type="Pfam" id="PF08546"/>
    </source>
</evidence>
<dbReference type="EMBL" id="SORF01000003">
    <property type="protein sequence ID" value="TDY50168.1"/>
    <property type="molecule type" value="Genomic_DNA"/>
</dbReference>
<dbReference type="InterPro" id="IPR013328">
    <property type="entry name" value="6PGD_dom2"/>
</dbReference>
<keyword evidence="2 4" id="KW-0521">NADP</keyword>
<dbReference type="FunFam" id="1.10.1040.10:FF:000017">
    <property type="entry name" value="2-dehydropantoate 2-reductase"/>
    <property type="match status" value="1"/>
</dbReference>
<evidence type="ECO:0000256" key="4">
    <source>
        <dbReference type="RuleBase" id="RU362068"/>
    </source>
</evidence>
<reference evidence="7 8" key="1">
    <citation type="submission" date="2019-03" db="EMBL/GenBank/DDBJ databases">
        <title>Genomic Encyclopedia of Type Strains, Phase IV (KMG-IV): sequencing the most valuable type-strain genomes for metagenomic binning, comparative biology and taxonomic classification.</title>
        <authorList>
            <person name="Goeker M."/>
        </authorList>
    </citation>
    <scope>NUCLEOTIDE SEQUENCE [LARGE SCALE GENOMIC DNA]</scope>
    <source>
        <strain evidence="7 8">DSM 17974</strain>
    </source>
</reference>
<name>A0A4R8LRS6_9BACL</name>
<dbReference type="UniPathway" id="UPA00028">
    <property type="reaction ID" value="UER00004"/>
</dbReference>
<dbReference type="Proteomes" id="UP000294581">
    <property type="component" value="Unassembled WGS sequence"/>
</dbReference>
<evidence type="ECO:0000313" key="7">
    <source>
        <dbReference type="EMBL" id="TDY50168.1"/>
    </source>
</evidence>
<keyword evidence="4" id="KW-0566">Pantothenate biosynthesis</keyword>
<feature type="domain" description="Ketopantoate reductase N-terminal" evidence="5">
    <location>
        <begin position="54"/>
        <end position="196"/>
    </location>
</feature>
<evidence type="ECO:0000256" key="1">
    <source>
        <dbReference type="ARBA" id="ARBA00007870"/>
    </source>
</evidence>
<dbReference type="Gene3D" id="1.10.1040.10">
    <property type="entry name" value="N-(1-d-carboxylethyl)-l-norvaline Dehydrogenase, domain 2"/>
    <property type="match status" value="1"/>
</dbReference>
<dbReference type="PANTHER" id="PTHR21708">
    <property type="entry name" value="PROBABLE 2-DEHYDROPANTOATE 2-REDUCTASE"/>
    <property type="match status" value="1"/>
</dbReference>
<dbReference type="SUPFAM" id="SSF51735">
    <property type="entry name" value="NAD(P)-binding Rossmann-fold domains"/>
    <property type="match status" value="1"/>
</dbReference>
<dbReference type="EC" id="1.1.1.169" evidence="4"/>
<dbReference type="PANTHER" id="PTHR21708:SF26">
    <property type="entry name" value="2-DEHYDROPANTOATE 2-REDUCTASE"/>
    <property type="match status" value="1"/>
</dbReference>
<evidence type="ECO:0000256" key="2">
    <source>
        <dbReference type="ARBA" id="ARBA00022857"/>
    </source>
</evidence>
<dbReference type="AlphaFoldDB" id="A0A4R8LRS6"/>
<keyword evidence="8" id="KW-1185">Reference proteome</keyword>
<dbReference type="GO" id="GO:0005737">
    <property type="term" value="C:cytoplasm"/>
    <property type="evidence" value="ECO:0007669"/>
    <property type="project" value="TreeGrafter"/>
</dbReference>
<organism evidence="7 8">
    <name type="scientific">Alicyclobacillus sacchari</name>
    <dbReference type="NCBI Taxonomy" id="392010"/>
    <lineage>
        <taxon>Bacteria</taxon>
        <taxon>Bacillati</taxon>
        <taxon>Bacillota</taxon>
        <taxon>Bacilli</taxon>
        <taxon>Bacillales</taxon>
        <taxon>Alicyclobacillaceae</taxon>
        <taxon>Alicyclobacillus</taxon>
    </lineage>
</organism>
<dbReference type="InterPro" id="IPR003710">
    <property type="entry name" value="ApbA"/>
</dbReference>
<dbReference type="GO" id="GO:0008677">
    <property type="term" value="F:2-dehydropantoate 2-reductase activity"/>
    <property type="evidence" value="ECO:0007669"/>
    <property type="project" value="UniProtKB-EC"/>
</dbReference>
<comment type="similarity">
    <text evidence="1 4">Belongs to the ketopantoate reductase family.</text>
</comment>
<keyword evidence="3 4" id="KW-0560">Oxidoreductase</keyword>
<sequence>MQLPTYIILTQHAEKHAVAGCTQPNLYMFGLAPCRMLEVEKGELRMERIRRVSLIGLGAVGAAYGSRLLMATETELSVVVDRTRKDRYRERPVVVNGQDIAFSYVLPDEDVEPADLVLIAVKYDGLAQALKDIRRHVGPNTIFISLLNGIASEDDIRDVYPNNPILHAVCIAIDAVRSGSDVTFSSLGYISFGDASGQQPDIVERVRELFERAGIGYEVPADILRTMWWKFMINVGINQTSAILRAPYGVFQQSTDAHTVMAMAMREVIAIARQLGIELSEDDIDRFDDVLYAMAPTGKTSMLQDVEAGRPTEVEQLSGRVLQIGRQLGVPTPVNEVLYRAIRAITPASP</sequence>
<dbReference type="InterPro" id="IPR008927">
    <property type="entry name" value="6-PGluconate_DH-like_C_sf"/>
</dbReference>
<dbReference type="InterPro" id="IPR013752">
    <property type="entry name" value="KPA_reductase"/>
</dbReference>
<dbReference type="InterPro" id="IPR051402">
    <property type="entry name" value="KPR-Related"/>
</dbReference>
<dbReference type="NCBIfam" id="TIGR00745">
    <property type="entry name" value="apbA_panE"/>
    <property type="match status" value="1"/>
</dbReference>
<comment type="function">
    <text evidence="4">Catalyzes the NADPH-dependent reduction of ketopantoate into pantoic acid.</text>
</comment>
<evidence type="ECO:0000313" key="8">
    <source>
        <dbReference type="Proteomes" id="UP000294581"/>
    </source>
</evidence>
<dbReference type="SUPFAM" id="SSF48179">
    <property type="entry name" value="6-phosphogluconate dehydrogenase C-terminal domain-like"/>
    <property type="match status" value="1"/>
</dbReference>
<evidence type="ECO:0000259" key="5">
    <source>
        <dbReference type="Pfam" id="PF02558"/>
    </source>
</evidence>
<dbReference type="Pfam" id="PF08546">
    <property type="entry name" value="ApbA_C"/>
    <property type="match status" value="1"/>
</dbReference>
<comment type="pathway">
    <text evidence="4">Cofactor biosynthesis; (R)-pantothenate biosynthesis; (R)-pantoate from 3-methyl-2-oxobutanoate: step 2/2.</text>
</comment>
<dbReference type="GO" id="GO:0015940">
    <property type="term" value="P:pantothenate biosynthetic process"/>
    <property type="evidence" value="ECO:0007669"/>
    <property type="project" value="UniProtKB-UniPathway"/>
</dbReference>
<accession>A0A4R8LRS6</accession>
<dbReference type="Gene3D" id="3.40.50.720">
    <property type="entry name" value="NAD(P)-binding Rossmann-like Domain"/>
    <property type="match status" value="1"/>
</dbReference>
<dbReference type="InterPro" id="IPR036291">
    <property type="entry name" value="NAD(P)-bd_dom_sf"/>
</dbReference>
<comment type="caution">
    <text evidence="7">The sequence shown here is derived from an EMBL/GenBank/DDBJ whole genome shotgun (WGS) entry which is preliminary data.</text>
</comment>
<feature type="domain" description="Ketopantoate reductase C-terminal" evidence="6">
    <location>
        <begin position="222"/>
        <end position="345"/>
    </location>
</feature>
<gene>
    <name evidence="7" type="ORF">C7445_103214</name>
</gene>
<proteinExistence type="inferred from homology"/>
<comment type="catalytic activity">
    <reaction evidence="4">
        <text>(R)-pantoate + NADP(+) = 2-dehydropantoate + NADPH + H(+)</text>
        <dbReference type="Rhea" id="RHEA:16233"/>
        <dbReference type="ChEBI" id="CHEBI:11561"/>
        <dbReference type="ChEBI" id="CHEBI:15378"/>
        <dbReference type="ChEBI" id="CHEBI:15980"/>
        <dbReference type="ChEBI" id="CHEBI:57783"/>
        <dbReference type="ChEBI" id="CHEBI:58349"/>
        <dbReference type="EC" id="1.1.1.169"/>
    </reaction>
</comment>
<evidence type="ECO:0000256" key="3">
    <source>
        <dbReference type="ARBA" id="ARBA00023002"/>
    </source>
</evidence>
<dbReference type="InterPro" id="IPR013332">
    <property type="entry name" value="KPR_N"/>
</dbReference>
<protein>
    <recommendedName>
        <fullName evidence="4">2-dehydropantoate 2-reductase</fullName>
        <ecNumber evidence="4">1.1.1.169</ecNumber>
    </recommendedName>
    <alternativeName>
        <fullName evidence="4">Ketopantoate reductase</fullName>
    </alternativeName>
</protein>
<dbReference type="Pfam" id="PF02558">
    <property type="entry name" value="ApbA"/>
    <property type="match status" value="1"/>
</dbReference>